<reference evidence="1 2" key="1">
    <citation type="submission" date="2019-03" db="EMBL/GenBank/DDBJ databases">
        <title>Dyadobacter AR-3-6 sp. nov., isolated from arctic soil.</title>
        <authorList>
            <person name="Chaudhary D.K."/>
        </authorList>
    </citation>
    <scope>NUCLEOTIDE SEQUENCE [LARGE SCALE GENOMIC DNA]</scope>
    <source>
        <strain evidence="1 2">AR-3-6</strain>
    </source>
</reference>
<dbReference type="OrthoDB" id="763581at2"/>
<accession>A0A4R5DW88</accession>
<evidence type="ECO:0008006" key="3">
    <source>
        <dbReference type="Google" id="ProtNLM"/>
    </source>
</evidence>
<sequence length="191" mass="21856">MKNYMLTSLLFLGFTCQAQPDTNREFQIGYTPWARERFVNDALRLLFFRTLNTTPSGKMDFSDSFSVSYRYQLRSKLSIGLTAAVTAGNLYRQYLFESPGNYQHRSFLLAFETKFIYMNKSRLSMYSLAGLGSMLRYEKDLEKPEIRARTLLGPTGQLTPFGIRYGKNTGTFAEIGWGYKGILNLGVSAKF</sequence>
<comment type="caution">
    <text evidence="1">The sequence shown here is derived from an EMBL/GenBank/DDBJ whole genome shotgun (WGS) entry which is preliminary data.</text>
</comment>
<evidence type="ECO:0000313" key="1">
    <source>
        <dbReference type="EMBL" id="TDE16660.1"/>
    </source>
</evidence>
<keyword evidence="2" id="KW-1185">Reference proteome</keyword>
<dbReference type="AlphaFoldDB" id="A0A4R5DW88"/>
<dbReference type="RefSeq" id="WP_131958192.1">
    <property type="nucleotide sequence ID" value="NZ_SMFL01000003.1"/>
</dbReference>
<protein>
    <recommendedName>
        <fullName evidence="3">DUF3575 domain-containing protein</fullName>
    </recommendedName>
</protein>
<dbReference type="EMBL" id="SMFL01000003">
    <property type="protein sequence ID" value="TDE16660.1"/>
    <property type="molecule type" value="Genomic_DNA"/>
</dbReference>
<evidence type="ECO:0000313" key="2">
    <source>
        <dbReference type="Proteomes" id="UP000294850"/>
    </source>
</evidence>
<name>A0A4R5DW88_9BACT</name>
<gene>
    <name evidence="1" type="ORF">E0F88_10535</name>
</gene>
<dbReference type="Proteomes" id="UP000294850">
    <property type="component" value="Unassembled WGS sequence"/>
</dbReference>
<proteinExistence type="predicted"/>
<organism evidence="1 2">
    <name type="scientific">Dyadobacter psychrotolerans</name>
    <dbReference type="NCBI Taxonomy" id="2541721"/>
    <lineage>
        <taxon>Bacteria</taxon>
        <taxon>Pseudomonadati</taxon>
        <taxon>Bacteroidota</taxon>
        <taxon>Cytophagia</taxon>
        <taxon>Cytophagales</taxon>
        <taxon>Spirosomataceae</taxon>
        <taxon>Dyadobacter</taxon>
    </lineage>
</organism>